<dbReference type="Pfam" id="PF18985">
    <property type="entry name" value="DUF5718"/>
    <property type="match status" value="1"/>
</dbReference>
<dbReference type="EMBL" id="CP009043">
    <property type="protein sequence ID" value="AII15346.1"/>
    <property type="molecule type" value="Genomic_DNA"/>
</dbReference>
<dbReference type="PATRIC" id="fig|1244531.5.peg.1728"/>
<name>A0A076FBN5_9BACT</name>
<organism evidence="1 2">
    <name type="scientific">Campylobacter iguaniorum</name>
    <dbReference type="NCBI Taxonomy" id="1244531"/>
    <lineage>
        <taxon>Bacteria</taxon>
        <taxon>Pseudomonadati</taxon>
        <taxon>Campylobacterota</taxon>
        <taxon>Epsilonproteobacteria</taxon>
        <taxon>Campylobacterales</taxon>
        <taxon>Campylobacteraceae</taxon>
        <taxon>Campylobacter</taxon>
    </lineage>
</organism>
<evidence type="ECO:0000313" key="2">
    <source>
        <dbReference type="Proteomes" id="UP000028486"/>
    </source>
</evidence>
<sequence length="273" mass="31104">MRDFLGFGVVGNFAFHLEQAGEASTFALVKTTCDNAPKGIFPFYVPNAHNFLSNDCFDNNYLIMPEKTLVQAEPEVALRCELEYDEDGKVKDIKVKSFMAFNDASIRRDTTAIKVSQKKNFSNASKGFGNEILIDKFDSNGICQNFSIVSFLKNQNGFFRYGECAKLSEYNYFYSTLIEWMKVTFNTQKDYTVLENLSSITKQSGYIKEAIISVGATRYEKAYESYFLNHGDEISIVVFNHNKYSLELIESFVQNDTQIPDKSDISILKQVVK</sequence>
<dbReference type="HOGENOM" id="CLU_063790_0_0_7"/>
<gene>
    <name evidence="1" type="ORF">CIG1485E_1523</name>
</gene>
<dbReference type="STRING" id="1244531.CIG2463D_1720"/>
<dbReference type="eggNOG" id="ENOG502Z85M">
    <property type="taxonomic scope" value="Bacteria"/>
</dbReference>
<proteinExistence type="predicted"/>
<dbReference type="AlphaFoldDB" id="A0A076FBN5"/>
<dbReference type="RefSeq" id="WP_038455150.1">
    <property type="nucleotide sequence ID" value="NZ_CP009043.1"/>
</dbReference>
<protein>
    <submittedName>
        <fullName evidence="1">Uncharacterized protein</fullName>
    </submittedName>
</protein>
<dbReference type="InterPro" id="IPR043776">
    <property type="entry name" value="DUF5718"/>
</dbReference>
<dbReference type="OrthoDB" id="356878at2"/>
<accession>A0A076FBN5</accession>
<reference evidence="2" key="1">
    <citation type="journal article" date="2014" name="Genome Announc.">
        <title>Complete Genome Sequence of Campylobacter iguaniorum Strain 1485ET, Isolated from a Bearded Dragon (Pogona vitticeps).</title>
        <authorList>
            <person name="Gilbert M.J."/>
            <person name="Miller W.G."/>
            <person name="Yee E."/>
            <person name="Kik M."/>
            <person name="Wagenaar J.A."/>
            <person name="Duim B."/>
        </authorList>
    </citation>
    <scope>NUCLEOTIDE SEQUENCE [LARGE SCALE GENOMIC DNA]</scope>
    <source>
        <strain evidence="2">1485E</strain>
    </source>
</reference>
<dbReference type="KEGG" id="caj:CIG1485E_1523"/>
<dbReference type="Proteomes" id="UP000028486">
    <property type="component" value="Chromosome"/>
</dbReference>
<evidence type="ECO:0000313" key="1">
    <source>
        <dbReference type="EMBL" id="AII15346.1"/>
    </source>
</evidence>
<keyword evidence="2" id="KW-1185">Reference proteome</keyword>